<comment type="caution">
    <text evidence="2">The sequence shown here is derived from an EMBL/GenBank/DDBJ whole genome shotgun (WGS) entry which is preliminary data.</text>
</comment>
<reference evidence="2" key="1">
    <citation type="journal article" date="2021" name="PeerJ">
        <title>Extensive microbial diversity within the chicken gut microbiome revealed by metagenomics and culture.</title>
        <authorList>
            <person name="Gilroy R."/>
            <person name="Ravi A."/>
            <person name="Getino M."/>
            <person name="Pursley I."/>
            <person name="Horton D.L."/>
            <person name="Alikhan N.F."/>
            <person name="Baker D."/>
            <person name="Gharbi K."/>
            <person name="Hall N."/>
            <person name="Watson M."/>
            <person name="Adriaenssens E.M."/>
            <person name="Foster-Nyarko E."/>
            <person name="Jarju S."/>
            <person name="Secka A."/>
            <person name="Antonio M."/>
            <person name="Oren A."/>
            <person name="Chaudhuri R.R."/>
            <person name="La Ragione R."/>
            <person name="Hildebrand F."/>
            <person name="Pallen M.J."/>
        </authorList>
    </citation>
    <scope>NUCLEOTIDE SEQUENCE</scope>
    <source>
        <strain evidence="2">14324</strain>
    </source>
</reference>
<feature type="transmembrane region" description="Helical" evidence="1">
    <location>
        <begin position="12"/>
        <end position="33"/>
    </location>
</feature>
<gene>
    <name evidence="2" type="ORF">IAA21_00520</name>
</gene>
<feature type="transmembrane region" description="Helical" evidence="1">
    <location>
        <begin position="99"/>
        <end position="119"/>
    </location>
</feature>
<keyword evidence="1" id="KW-1133">Transmembrane helix</keyword>
<feature type="transmembrane region" description="Helical" evidence="1">
    <location>
        <begin position="231"/>
        <end position="251"/>
    </location>
</feature>
<protein>
    <submittedName>
        <fullName evidence="2">DUF3169 family protein</fullName>
    </submittedName>
</protein>
<reference evidence="2" key="2">
    <citation type="submission" date="2021-04" db="EMBL/GenBank/DDBJ databases">
        <authorList>
            <person name="Gilroy R."/>
        </authorList>
    </citation>
    <scope>NUCLEOTIDE SEQUENCE</scope>
    <source>
        <strain evidence="2">14324</strain>
    </source>
</reference>
<sequence length="260" mass="28815">MQKKIRNTYIKYVLLLLLCTAIGGVTGAVITWVNMDGIGTGAQGFILALRTAMLPLLLVLFLLDVIIGETVLKVNAALGRQLENAQDEEGDAIEYNLELMSAIALISGTAISVLSLIILSTGYSMDYIANVSGNQGRRLMGAFAVFVIGNAYHGWWQLRYIKGLQKLYPENNADPTSRKFQEQWLACCDEAERELIYQSSYKSYLFTTRLVALLTFAALLTHLIWDTGIAAVIFLGIVWIGITASYCTSCVRIKRRKLNT</sequence>
<evidence type="ECO:0000313" key="2">
    <source>
        <dbReference type="EMBL" id="HIZ21268.1"/>
    </source>
</evidence>
<dbReference type="Proteomes" id="UP000824041">
    <property type="component" value="Unassembled WGS sequence"/>
</dbReference>
<evidence type="ECO:0000256" key="1">
    <source>
        <dbReference type="SAM" id="Phobius"/>
    </source>
</evidence>
<keyword evidence="1" id="KW-0472">Membrane</keyword>
<dbReference type="EMBL" id="DXBU01000006">
    <property type="protein sequence ID" value="HIZ21268.1"/>
    <property type="molecule type" value="Genomic_DNA"/>
</dbReference>
<feature type="transmembrane region" description="Helical" evidence="1">
    <location>
        <begin position="139"/>
        <end position="156"/>
    </location>
</feature>
<keyword evidence="1" id="KW-0812">Transmembrane</keyword>
<name>A0A9D2IRZ8_9FIRM</name>
<accession>A0A9D2IRZ8</accession>
<dbReference type="InterPro" id="IPR021509">
    <property type="entry name" value="DUF3169"/>
</dbReference>
<feature type="transmembrane region" description="Helical" evidence="1">
    <location>
        <begin position="203"/>
        <end position="225"/>
    </location>
</feature>
<feature type="transmembrane region" description="Helical" evidence="1">
    <location>
        <begin position="45"/>
        <end position="67"/>
    </location>
</feature>
<proteinExistence type="predicted"/>
<organism evidence="2 3">
    <name type="scientific">Candidatus Blautia faecigallinarum</name>
    <dbReference type="NCBI Taxonomy" id="2838488"/>
    <lineage>
        <taxon>Bacteria</taxon>
        <taxon>Bacillati</taxon>
        <taxon>Bacillota</taxon>
        <taxon>Clostridia</taxon>
        <taxon>Lachnospirales</taxon>
        <taxon>Lachnospiraceae</taxon>
        <taxon>Blautia</taxon>
    </lineage>
</organism>
<dbReference type="Pfam" id="PF11368">
    <property type="entry name" value="DUF3169"/>
    <property type="match status" value="1"/>
</dbReference>
<dbReference type="AlphaFoldDB" id="A0A9D2IRZ8"/>
<evidence type="ECO:0000313" key="3">
    <source>
        <dbReference type="Proteomes" id="UP000824041"/>
    </source>
</evidence>